<evidence type="ECO:0000313" key="10">
    <source>
        <dbReference type="Proteomes" id="UP000006565"/>
    </source>
</evidence>
<dbReference type="EC" id="4.1.1.79" evidence="5"/>
<dbReference type="GO" id="GO:0030976">
    <property type="term" value="F:thiamine pyrophosphate binding"/>
    <property type="evidence" value="ECO:0007669"/>
    <property type="project" value="InterPro"/>
</dbReference>
<dbReference type="Pfam" id="PF02776">
    <property type="entry name" value="TPP_enzyme_N"/>
    <property type="match status" value="1"/>
</dbReference>
<gene>
    <name evidence="9" type="ordered locus">Mpet_0279</name>
</gene>
<keyword evidence="3" id="KW-0786">Thiamine pyrophosphate</keyword>
<sequence length="376" mass="40721">MPERKIESILREEGIEFVVSLPCDRTKDLCALLEKDFHYVNINREEDGVGVCAGLALAGRRYVLQMQSSGLGNSLNAMMSLTSLYGLPLPIIASWRGVYNEKIAAQVPFNSRIPAILDAMGISHTIIKGSGDLEKIREAIRLSFENGGIHVILILPKLWEEGNGGCAEKPFPPREREIRFEYNRSIKEPVMNRAGAISVIAGELEDEAVVVNIGVPCKEMHAAGDRPKNFYMLGSYTQATPIGLGLALGQDKDVVVIDGDGSLLGTAILPTVAAEKPDNLTIVALDNGAFGSTGMQITHSWTTCDLELIAKGAGIKNTIKVRTAEELKEAFLNRGKGPSFIHVIIKPGNTDAPNLALTPEEIRDRFMDSIGKSAGK</sequence>
<evidence type="ECO:0000256" key="3">
    <source>
        <dbReference type="ARBA" id="ARBA00023052"/>
    </source>
</evidence>
<protein>
    <recommendedName>
        <fullName evidence="5">sulfopyruvate decarboxylase</fullName>
        <ecNumber evidence="5">4.1.1.79</ecNumber>
    </recommendedName>
</protein>
<keyword evidence="1" id="KW-0174">Coenzyme M biosynthesis</keyword>
<proteinExistence type="predicted"/>
<evidence type="ECO:0000259" key="8">
    <source>
        <dbReference type="Pfam" id="PF02776"/>
    </source>
</evidence>
<dbReference type="NCBIfam" id="TIGR03846">
    <property type="entry name" value="sulfopy_beta"/>
    <property type="match status" value="1"/>
</dbReference>
<dbReference type="CDD" id="cd07035">
    <property type="entry name" value="TPP_PYR_POX_like"/>
    <property type="match status" value="1"/>
</dbReference>
<dbReference type="HOGENOM" id="CLU_042853_0_0_2"/>
<dbReference type="PANTHER" id="PTHR42818:SF1">
    <property type="entry name" value="SULFOPYRUVATE DECARBOXYLASE"/>
    <property type="match status" value="1"/>
</dbReference>
<dbReference type="NCBIfam" id="TIGR03845">
    <property type="entry name" value="sulfopyru_alph"/>
    <property type="match status" value="1"/>
</dbReference>
<dbReference type="InterPro" id="IPR011766">
    <property type="entry name" value="TPP_enzyme_TPP-bd"/>
</dbReference>
<dbReference type="OrthoDB" id="53192at2157"/>
<dbReference type="RefSeq" id="WP_013328235.1">
    <property type="nucleotide sequence ID" value="NC_014507.1"/>
</dbReference>
<dbReference type="InterPro" id="IPR022502">
    <property type="entry name" value="Sulfopyruvate_deCO2ase_alpha"/>
</dbReference>
<dbReference type="GeneID" id="9742722"/>
<dbReference type="Proteomes" id="UP000006565">
    <property type="component" value="Chromosome"/>
</dbReference>
<reference evidence="9 10" key="1">
    <citation type="journal article" date="2010" name="Stand. Genomic Sci.">
        <title>Complete genome sequence of Methanoplanus petrolearius type strain (SEBR 4847).</title>
        <authorList>
            <person name="Brambilla E."/>
            <person name="Djao O.D."/>
            <person name="Daligault H."/>
            <person name="Lapidus A."/>
            <person name="Lucas S."/>
            <person name="Hammon N."/>
            <person name="Nolan M."/>
            <person name="Tice H."/>
            <person name="Cheng J.F."/>
            <person name="Han C."/>
            <person name="Tapia R."/>
            <person name="Goodwin L."/>
            <person name="Pitluck S."/>
            <person name="Liolios K."/>
            <person name="Ivanova N."/>
            <person name="Mavromatis K."/>
            <person name="Mikhailova N."/>
            <person name="Pati A."/>
            <person name="Chen A."/>
            <person name="Palaniappan K."/>
            <person name="Land M."/>
            <person name="Hauser L."/>
            <person name="Chang Y.J."/>
            <person name="Jeffries C.D."/>
            <person name="Rohde M."/>
            <person name="Spring S."/>
            <person name="Sikorski J."/>
            <person name="Goker M."/>
            <person name="Woyke T."/>
            <person name="Bristow J."/>
            <person name="Eisen J.A."/>
            <person name="Markowitz V."/>
            <person name="Hugenholtz P."/>
            <person name="Kyrpides N.C."/>
            <person name="Klenk H.P."/>
        </authorList>
    </citation>
    <scope>NUCLEOTIDE SEQUENCE [LARGE SCALE GENOMIC DNA]</scope>
    <source>
        <strain evidence="10">DSM 11571 / OCM 486 / SEBR 4847</strain>
    </source>
</reference>
<dbReference type="SUPFAM" id="SSF52518">
    <property type="entry name" value="Thiamin diphosphate-binding fold (THDP-binding)"/>
    <property type="match status" value="2"/>
</dbReference>
<evidence type="ECO:0000256" key="1">
    <source>
        <dbReference type="ARBA" id="ARBA00022545"/>
    </source>
</evidence>
<feature type="domain" description="Thiamine pyrophosphate enzyme TPP-binding" evidence="7">
    <location>
        <begin position="231"/>
        <end position="343"/>
    </location>
</feature>
<name>E1RFA8_METP4</name>
<keyword evidence="4" id="KW-0456">Lyase</keyword>
<dbReference type="EMBL" id="CP002117">
    <property type="protein sequence ID" value="ADN35056.1"/>
    <property type="molecule type" value="Genomic_DNA"/>
</dbReference>
<dbReference type="CDD" id="cd03372">
    <property type="entry name" value="TPP_ComE"/>
    <property type="match status" value="1"/>
</dbReference>
<organism evidence="9 10">
    <name type="scientific">Methanolacinia petrolearia (strain DSM 11571 / OCM 486 / SEBR 4847)</name>
    <name type="common">Methanoplanus petrolearius</name>
    <dbReference type="NCBI Taxonomy" id="679926"/>
    <lineage>
        <taxon>Archaea</taxon>
        <taxon>Methanobacteriati</taxon>
        <taxon>Methanobacteriota</taxon>
        <taxon>Stenosarchaea group</taxon>
        <taxon>Methanomicrobia</taxon>
        <taxon>Methanomicrobiales</taxon>
        <taxon>Methanomicrobiaceae</taxon>
        <taxon>Methanolacinia</taxon>
    </lineage>
</organism>
<evidence type="ECO:0000313" key="9">
    <source>
        <dbReference type="EMBL" id="ADN35056.1"/>
    </source>
</evidence>
<dbReference type="Pfam" id="PF02775">
    <property type="entry name" value="TPP_enzyme_C"/>
    <property type="match status" value="1"/>
</dbReference>
<evidence type="ECO:0000256" key="6">
    <source>
        <dbReference type="ARBA" id="ARBA00048551"/>
    </source>
</evidence>
<dbReference type="PANTHER" id="PTHR42818">
    <property type="entry name" value="SULFOPYRUVATE DECARBOXYLASE SUBUNIT ALPHA"/>
    <property type="match status" value="1"/>
</dbReference>
<evidence type="ECO:0000256" key="4">
    <source>
        <dbReference type="ARBA" id="ARBA00023239"/>
    </source>
</evidence>
<dbReference type="eggNOG" id="arCOG01614">
    <property type="taxonomic scope" value="Archaea"/>
</dbReference>
<feature type="domain" description="Thiamine pyrophosphate enzyme N-terminal TPP-binding" evidence="8">
    <location>
        <begin position="8"/>
        <end position="102"/>
    </location>
</feature>
<keyword evidence="10" id="KW-1185">Reference proteome</keyword>
<evidence type="ECO:0000259" key="7">
    <source>
        <dbReference type="Pfam" id="PF02775"/>
    </source>
</evidence>
<evidence type="ECO:0000256" key="5">
    <source>
        <dbReference type="ARBA" id="ARBA00038875"/>
    </source>
</evidence>
<dbReference type="AlphaFoldDB" id="E1RFA8"/>
<evidence type="ECO:0000256" key="2">
    <source>
        <dbReference type="ARBA" id="ARBA00022793"/>
    </source>
</evidence>
<dbReference type="InterPro" id="IPR051818">
    <property type="entry name" value="TPP_dependent_decarboxylase"/>
</dbReference>
<dbReference type="GO" id="GO:0050545">
    <property type="term" value="F:sulfopyruvate decarboxylase activity"/>
    <property type="evidence" value="ECO:0007669"/>
    <property type="project" value="UniProtKB-EC"/>
</dbReference>
<dbReference type="InterPro" id="IPR022494">
    <property type="entry name" value="Sulfopyruvate_deCO2ase_bsu"/>
</dbReference>
<dbReference type="KEGG" id="mpi:Mpet_0279"/>
<comment type="catalytic activity">
    <reaction evidence="6">
        <text>3-sulfopyruvate + H(+) = sulfoacetaldehyde + CO2</text>
        <dbReference type="Rhea" id="RHEA:20948"/>
        <dbReference type="ChEBI" id="CHEBI:15378"/>
        <dbReference type="ChEBI" id="CHEBI:16526"/>
        <dbReference type="ChEBI" id="CHEBI:57940"/>
        <dbReference type="ChEBI" id="CHEBI:58246"/>
        <dbReference type="EC" id="4.1.1.79"/>
    </reaction>
</comment>
<dbReference type="STRING" id="679926.Mpet_0279"/>
<keyword evidence="2" id="KW-0210">Decarboxylase</keyword>
<accession>E1RFA8</accession>
<dbReference type="InterPro" id="IPR012001">
    <property type="entry name" value="Thiamin_PyroP_enz_TPP-bd_dom"/>
</dbReference>
<dbReference type="GO" id="GO:0019295">
    <property type="term" value="P:coenzyme M biosynthetic process"/>
    <property type="evidence" value="ECO:0007669"/>
    <property type="project" value="UniProtKB-KW"/>
</dbReference>
<dbReference type="Gene3D" id="3.40.50.970">
    <property type="match status" value="2"/>
</dbReference>
<dbReference type="InterPro" id="IPR029061">
    <property type="entry name" value="THDP-binding"/>
</dbReference>